<proteinExistence type="predicted"/>
<evidence type="ECO:0000313" key="2">
    <source>
        <dbReference type="EMBL" id="GAA0182979.1"/>
    </source>
</evidence>
<sequence length="120" mass="14004">MRIIEKKKEEFFAKQGKSEYNFVKSEDQKRHFTFYTMVHRRCRQSPRRTTGNMEQEATSQPKDITRSKSGAVLRGSLPQGLPRPRTKYSEKNKGPGYIPSPRSDPNQITQEQFDETHARA</sequence>
<comment type="caution">
    <text evidence="2">The sequence shown here is derived from an EMBL/GenBank/DDBJ whole genome shotgun (WGS) entry which is preliminary data.</text>
</comment>
<organism evidence="2 3">
    <name type="scientific">Lithospermum erythrorhizon</name>
    <name type="common">Purple gromwell</name>
    <name type="synonym">Lithospermum officinale var. erythrorhizon</name>
    <dbReference type="NCBI Taxonomy" id="34254"/>
    <lineage>
        <taxon>Eukaryota</taxon>
        <taxon>Viridiplantae</taxon>
        <taxon>Streptophyta</taxon>
        <taxon>Embryophyta</taxon>
        <taxon>Tracheophyta</taxon>
        <taxon>Spermatophyta</taxon>
        <taxon>Magnoliopsida</taxon>
        <taxon>eudicotyledons</taxon>
        <taxon>Gunneridae</taxon>
        <taxon>Pentapetalae</taxon>
        <taxon>asterids</taxon>
        <taxon>lamiids</taxon>
        <taxon>Boraginales</taxon>
        <taxon>Boraginaceae</taxon>
        <taxon>Boraginoideae</taxon>
        <taxon>Lithospermeae</taxon>
        <taxon>Lithospermum</taxon>
    </lineage>
</organism>
<feature type="region of interest" description="Disordered" evidence="1">
    <location>
        <begin position="42"/>
        <end position="120"/>
    </location>
</feature>
<keyword evidence="3" id="KW-1185">Reference proteome</keyword>
<evidence type="ECO:0000313" key="3">
    <source>
        <dbReference type="Proteomes" id="UP001454036"/>
    </source>
</evidence>
<name>A0AAV3RQ05_LITER</name>
<reference evidence="2 3" key="1">
    <citation type="submission" date="2024-01" db="EMBL/GenBank/DDBJ databases">
        <title>The complete chloroplast genome sequence of Lithospermum erythrorhizon: insights into the phylogenetic relationship among Boraginaceae species and the maternal lineages of purple gromwells.</title>
        <authorList>
            <person name="Okada T."/>
            <person name="Watanabe K."/>
        </authorList>
    </citation>
    <scope>NUCLEOTIDE SEQUENCE [LARGE SCALE GENOMIC DNA]</scope>
</reference>
<dbReference type="EMBL" id="BAABME010010930">
    <property type="protein sequence ID" value="GAA0182979.1"/>
    <property type="molecule type" value="Genomic_DNA"/>
</dbReference>
<accession>A0AAV3RQ05</accession>
<feature type="compositionally biased region" description="Polar residues" evidence="1">
    <location>
        <begin position="47"/>
        <end position="62"/>
    </location>
</feature>
<evidence type="ECO:0000256" key="1">
    <source>
        <dbReference type="SAM" id="MobiDB-lite"/>
    </source>
</evidence>
<protein>
    <submittedName>
        <fullName evidence="2">Uncharacterized protein</fullName>
    </submittedName>
</protein>
<dbReference type="AlphaFoldDB" id="A0AAV3RQ05"/>
<gene>
    <name evidence="2" type="ORF">LIER_30475</name>
</gene>
<dbReference type="Proteomes" id="UP001454036">
    <property type="component" value="Unassembled WGS sequence"/>
</dbReference>